<comment type="caution">
    <text evidence="1">The sequence shown here is derived from an EMBL/GenBank/DDBJ whole genome shotgun (WGS) entry which is preliminary data.</text>
</comment>
<evidence type="ECO:0000313" key="1">
    <source>
        <dbReference type="EMBL" id="EHN11762.1"/>
    </source>
</evidence>
<dbReference type="RefSeq" id="WP_007572380.1">
    <property type="nucleotide sequence ID" value="NZ_AGUD01000072.1"/>
</dbReference>
<keyword evidence="2" id="KW-1185">Reference proteome</keyword>
<dbReference type="EMBL" id="AGUD01000072">
    <property type="protein sequence ID" value="EHN11762.1"/>
    <property type="molecule type" value="Genomic_DNA"/>
</dbReference>
<evidence type="ECO:0000313" key="2">
    <source>
        <dbReference type="Proteomes" id="UP000005143"/>
    </source>
</evidence>
<name>H0E3I2_9ACTN</name>
<dbReference type="AlphaFoldDB" id="H0E3I2"/>
<dbReference type="Proteomes" id="UP000005143">
    <property type="component" value="Unassembled WGS sequence"/>
</dbReference>
<organism evidence="1 2">
    <name type="scientific">Patulibacter medicamentivorans</name>
    <dbReference type="NCBI Taxonomy" id="1097667"/>
    <lineage>
        <taxon>Bacteria</taxon>
        <taxon>Bacillati</taxon>
        <taxon>Actinomycetota</taxon>
        <taxon>Thermoleophilia</taxon>
        <taxon>Solirubrobacterales</taxon>
        <taxon>Patulibacteraceae</taxon>
        <taxon>Patulibacter</taxon>
    </lineage>
</organism>
<proteinExistence type="predicted"/>
<sequence>MQLRPNHLIAVVAVAGVLVVGGGPSGIAGHATDAWNAFHDKVDGPVPATVAIPVPVSDAGHQLTASSDALLNDALRRIDGACTQAQQLRGDQTAKTQVLAGLDQPMSVLATLYDDDPAGRSRTGDLRQALLDSADKIELSCDDSDRADMLHRAIARGDRDR</sequence>
<protein>
    <submittedName>
        <fullName evidence="1">Uncharacterized protein</fullName>
    </submittedName>
</protein>
<reference evidence="1 2" key="1">
    <citation type="journal article" date="2013" name="Biodegradation">
        <title>Quantitative proteomic analysis of ibuprofen-degrading Patulibacter sp. strain I11.</title>
        <authorList>
            <person name="Almeida B."/>
            <person name="Kjeldal H."/>
            <person name="Lolas I."/>
            <person name="Knudsen A.D."/>
            <person name="Carvalho G."/>
            <person name="Nielsen K.L."/>
            <person name="Barreto Crespo M.T."/>
            <person name="Stensballe A."/>
            <person name="Nielsen J.L."/>
        </authorList>
    </citation>
    <scope>NUCLEOTIDE SEQUENCE [LARGE SCALE GENOMIC DNA]</scope>
    <source>
        <strain evidence="1 2">I11</strain>
    </source>
</reference>
<gene>
    <name evidence="1" type="ORF">PAI11_13540</name>
</gene>
<accession>H0E3I2</accession>